<dbReference type="Proteomes" id="UP000179076">
    <property type="component" value="Unassembled WGS sequence"/>
</dbReference>
<comment type="cofactor">
    <cofactor evidence="1">
        <name>Mg(2+)</name>
        <dbReference type="ChEBI" id="CHEBI:18420"/>
    </cofactor>
</comment>
<evidence type="ECO:0000256" key="9">
    <source>
        <dbReference type="ARBA" id="ARBA00038276"/>
    </source>
</evidence>
<dbReference type="AlphaFoldDB" id="A0A1F6VA14"/>
<organism evidence="11 12">
    <name type="scientific">Candidatus Muproteobacteria bacterium RBG_16_60_9</name>
    <dbReference type="NCBI Taxonomy" id="1817755"/>
    <lineage>
        <taxon>Bacteria</taxon>
        <taxon>Pseudomonadati</taxon>
        <taxon>Pseudomonadota</taxon>
        <taxon>Candidatus Muproteobacteria</taxon>
    </lineage>
</organism>
<evidence type="ECO:0000256" key="8">
    <source>
        <dbReference type="ARBA" id="ARBA00022842"/>
    </source>
</evidence>
<dbReference type="CDD" id="cd05403">
    <property type="entry name" value="NT_KNTase_like"/>
    <property type="match status" value="1"/>
</dbReference>
<evidence type="ECO:0000256" key="7">
    <source>
        <dbReference type="ARBA" id="ARBA00022840"/>
    </source>
</evidence>
<reference evidence="11 12" key="1">
    <citation type="journal article" date="2016" name="Nat. Commun.">
        <title>Thousands of microbial genomes shed light on interconnected biogeochemical processes in an aquifer system.</title>
        <authorList>
            <person name="Anantharaman K."/>
            <person name="Brown C.T."/>
            <person name="Hug L.A."/>
            <person name="Sharon I."/>
            <person name="Castelle C.J."/>
            <person name="Probst A.J."/>
            <person name="Thomas B.C."/>
            <person name="Singh A."/>
            <person name="Wilkins M.J."/>
            <person name="Karaoz U."/>
            <person name="Brodie E.L."/>
            <person name="Williams K.H."/>
            <person name="Hubbard S.S."/>
            <person name="Banfield J.F."/>
        </authorList>
    </citation>
    <scope>NUCLEOTIDE SEQUENCE [LARGE SCALE GENOMIC DNA]</scope>
</reference>
<keyword evidence="2" id="KW-1277">Toxin-antitoxin system</keyword>
<proteinExistence type="inferred from homology"/>
<name>A0A1F6VA14_9PROT</name>
<gene>
    <name evidence="11" type="ORF">A2W18_03690</name>
</gene>
<evidence type="ECO:0000256" key="3">
    <source>
        <dbReference type="ARBA" id="ARBA00022679"/>
    </source>
</evidence>
<sequence>MRPSDALQGKHEIVRAIVARHGAGNVRVFGSALSGSDENNSDLDLLVDVEPETSLLDLVKAQREIEEALGVPVELLTSEDLPETFREAILVRAKPL</sequence>
<evidence type="ECO:0000259" key="10">
    <source>
        <dbReference type="Pfam" id="PF01909"/>
    </source>
</evidence>
<evidence type="ECO:0000256" key="2">
    <source>
        <dbReference type="ARBA" id="ARBA00022649"/>
    </source>
</evidence>
<dbReference type="SUPFAM" id="SSF81301">
    <property type="entry name" value="Nucleotidyltransferase"/>
    <property type="match status" value="1"/>
</dbReference>
<dbReference type="GO" id="GO:0046872">
    <property type="term" value="F:metal ion binding"/>
    <property type="evidence" value="ECO:0007669"/>
    <property type="project" value="UniProtKB-KW"/>
</dbReference>
<comment type="similarity">
    <text evidence="9">Belongs to the MntA antitoxin family.</text>
</comment>
<keyword evidence="3 11" id="KW-0808">Transferase</keyword>
<dbReference type="PANTHER" id="PTHR33571:SF12">
    <property type="entry name" value="BSL3053 PROTEIN"/>
    <property type="match status" value="1"/>
</dbReference>
<dbReference type="EMBL" id="MFSP01000087">
    <property type="protein sequence ID" value="OGI66448.1"/>
    <property type="molecule type" value="Genomic_DNA"/>
</dbReference>
<dbReference type="InterPro" id="IPR043519">
    <property type="entry name" value="NT_sf"/>
</dbReference>
<dbReference type="GO" id="GO:0016779">
    <property type="term" value="F:nucleotidyltransferase activity"/>
    <property type="evidence" value="ECO:0007669"/>
    <property type="project" value="UniProtKB-KW"/>
</dbReference>
<keyword evidence="8" id="KW-0460">Magnesium</keyword>
<evidence type="ECO:0000256" key="4">
    <source>
        <dbReference type="ARBA" id="ARBA00022695"/>
    </source>
</evidence>
<dbReference type="GO" id="GO:0005524">
    <property type="term" value="F:ATP binding"/>
    <property type="evidence" value="ECO:0007669"/>
    <property type="project" value="UniProtKB-KW"/>
</dbReference>
<dbReference type="InterPro" id="IPR052038">
    <property type="entry name" value="Type-VII_TA_antitoxin"/>
</dbReference>
<dbReference type="Pfam" id="PF01909">
    <property type="entry name" value="NTP_transf_2"/>
    <property type="match status" value="1"/>
</dbReference>
<dbReference type="PANTHER" id="PTHR33571">
    <property type="entry name" value="SSL8005 PROTEIN"/>
    <property type="match status" value="1"/>
</dbReference>
<evidence type="ECO:0000313" key="11">
    <source>
        <dbReference type="EMBL" id="OGI66448.1"/>
    </source>
</evidence>
<keyword evidence="6" id="KW-0547">Nucleotide-binding</keyword>
<dbReference type="InterPro" id="IPR002934">
    <property type="entry name" value="Polymerase_NTP_transf_dom"/>
</dbReference>
<keyword evidence="7" id="KW-0067">ATP-binding</keyword>
<dbReference type="Gene3D" id="3.30.460.10">
    <property type="entry name" value="Beta Polymerase, domain 2"/>
    <property type="match status" value="1"/>
</dbReference>
<feature type="domain" description="Polymerase nucleotidyl transferase" evidence="10">
    <location>
        <begin position="14"/>
        <end position="93"/>
    </location>
</feature>
<evidence type="ECO:0000256" key="6">
    <source>
        <dbReference type="ARBA" id="ARBA00022741"/>
    </source>
</evidence>
<protein>
    <submittedName>
        <fullName evidence="11">Nucleotidyltransferase</fullName>
    </submittedName>
</protein>
<keyword evidence="4" id="KW-0548">Nucleotidyltransferase</keyword>
<keyword evidence="5" id="KW-0479">Metal-binding</keyword>
<evidence type="ECO:0000256" key="1">
    <source>
        <dbReference type="ARBA" id="ARBA00001946"/>
    </source>
</evidence>
<evidence type="ECO:0000313" key="12">
    <source>
        <dbReference type="Proteomes" id="UP000179076"/>
    </source>
</evidence>
<comment type="caution">
    <text evidence="11">The sequence shown here is derived from an EMBL/GenBank/DDBJ whole genome shotgun (WGS) entry which is preliminary data.</text>
</comment>
<accession>A0A1F6VA14</accession>
<evidence type="ECO:0000256" key="5">
    <source>
        <dbReference type="ARBA" id="ARBA00022723"/>
    </source>
</evidence>